<evidence type="ECO:0000256" key="2">
    <source>
        <dbReference type="ARBA" id="ARBA00022553"/>
    </source>
</evidence>
<dbReference type="InterPro" id="IPR001242">
    <property type="entry name" value="Condensation_dom"/>
</dbReference>
<dbReference type="PANTHER" id="PTHR45398:SF1">
    <property type="entry name" value="ENZYME, PUTATIVE (JCVI)-RELATED"/>
    <property type="match status" value="1"/>
</dbReference>
<dbReference type="Gene3D" id="3.30.559.10">
    <property type="entry name" value="Chloramphenicol acetyltransferase-like domain"/>
    <property type="match status" value="1"/>
</dbReference>
<proteinExistence type="inferred from homology"/>
<comment type="caution">
    <text evidence="5">The sequence shown here is derived from an EMBL/GenBank/DDBJ whole genome shotgun (WGS) entry which is preliminary data.</text>
</comment>
<dbReference type="PANTHER" id="PTHR45398">
    <property type="match status" value="1"/>
</dbReference>
<dbReference type="FunFam" id="3.30.559.30:FF:000002">
    <property type="entry name" value="Nonribosomal peptide synthase Pes1"/>
    <property type="match status" value="1"/>
</dbReference>
<keyword evidence="2" id="KW-0597">Phosphoprotein</keyword>
<comment type="similarity">
    <text evidence="3">Belongs to the NRP synthetase family.</text>
</comment>
<dbReference type="Gene3D" id="3.30.559.30">
    <property type="entry name" value="Nonribosomal peptide synthetase, condensation domain"/>
    <property type="match status" value="2"/>
</dbReference>
<sequence length="746" mass="84645">EILRTGYSSNVRSLAFQPWCQLQEKYAIEELIPDNALPFDVLPTSDFLWGAGVKQNTYSDTLWGGFTIDKAVMDILFGPANDALRTQPIDIFEAALAHSFARTFPRHLAPTIFNEGHGREPWDDTIDLSRTVGWFTTVWPTTVTVEMEHGIIETVRQLKDRRRSVPNNGWAYFTSRYLNSKGHKTFGSHIPMEILFNYIGLYQQLERRDSFFRHVDNISGMPSDIAEDVKRSSLIEVTASAMNGCLKFSFCYNRYMNHKDLISCWIINCKKYLEEAANQLVNLEPSFTLCDFPLLPLTYDSLERFKSESLKNIGIHVTEIEDAYPCTPIQQLMLRSQSKMTGIYMPALTFEIRTLRKSLPINVDKLKNDWQEIVSRHASLRTVFLQSATHGGRDQIVLKRVTANIHELECTEDDILKVLDSYPPIDLSGRNLPHRLLLCQTTTGTVFCRLDISHAIIDAVSRFILFNEWSLMYSGKAPKRDAPLYSNYVKHLTNTSDSSTRYWIEYLQDFQPCLFPVTATPGQGSQEYIDITFDGLDCLQFCQNNGLTIPTLVKSVWALTLCFWMHKSSVTFGYMDAGRHIPTPGVEDTVGALINILACKARLHEHTSLGDILEAVQEDYLQSLPHHSGLLPALDVLGLMPPSQHVFNTLINHRKTGLSSTSEQTGIVFDVISAEDRMEFDIVLQVDEYDKDLSLSVQYWNGRISEAVASHIVTLFKSILGRFLKGPNQYVSTVQQATMEIVSPSI</sequence>
<dbReference type="InterPro" id="IPR023213">
    <property type="entry name" value="CAT-like_dom_sf"/>
</dbReference>
<reference evidence="5 6" key="1">
    <citation type="submission" date="2019-04" db="EMBL/GenBank/DDBJ databases">
        <title>Aspergillus burnettii sp. nov., novel species from soil in southeast Queensland.</title>
        <authorList>
            <person name="Gilchrist C.L.M."/>
            <person name="Pitt J.I."/>
            <person name="Lange L."/>
            <person name="Lacey H.J."/>
            <person name="Vuong D."/>
            <person name="Midgley D.J."/>
            <person name="Greenfield P."/>
            <person name="Bradbury M."/>
            <person name="Lacey E."/>
            <person name="Busk P.K."/>
            <person name="Pilgaard B."/>
            <person name="Chooi Y.H."/>
            <person name="Piggott A.M."/>
        </authorList>
    </citation>
    <scope>NUCLEOTIDE SEQUENCE [LARGE SCALE GENOMIC DNA]</scope>
    <source>
        <strain evidence="5 6">FRR 5400</strain>
    </source>
</reference>
<gene>
    <name evidence="5" type="ORF">ETB97_010273</name>
</gene>
<organism evidence="5 6">
    <name type="scientific">Petromyces alliaceus</name>
    <name type="common">Aspergillus alliaceus</name>
    <dbReference type="NCBI Taxonomy" id="209559"/>
    <lineage>
        <taxon>Eukaryota</taxon>
        <taxon>Fungi</taxon>
        <taxon>Dikarya</taxon>
        <taxon>Ascomycota</taxon>
        <taxon>Pezizomycotina</taxon>
        <taxon>Eurotiomycetes</taxon>
        <taxon>Eurotiomycetidae</taxon>
        <taxon>Eurotiales</taxon>
        <taxon>Aspergillaceae</taxon>
        <taxon>Aspergillus</taxon>
        <taxon>Aspergillus subgen. Circumdati</taxon>
    </lineage>
</organism>
<name>A0A8H5ZTG3_PETAA</name>
<keyword evidence="1" id="KW-0596">Phosphopantetheine</keyword>
<keyword evidence="6" id="KW-1185">Reference proteome</keyword>
<dbReference type="SUPFAM" id="SSF52777">
    <property type="entry name" value="CoA-dependent acyltransferases"/>
    <property type="match status" value="3"/>
</dbReference>
<evidence type="ECO:0000313" key="6">
    <source>
        <dbReference type="Proteomes" id="UP000541154"/>
    </source>
</evidence>
<evidence type="ECO:0000259" key="4">
    <source>
        <dbReference type="Pfam" id="PF00668"/>
    </source>
</evidence>
<accession>A0A8H5ZTG3</accession>
<feature type="non-terminal residue" evidence="5">
    <location>
        <position position="1"/>
    </location>
</feature>
<protein>
    <recommendedName>
        <fullName evidence="4">Condensation domain-containing protein</fullName>
    </recommendedName>
</protein>
<evidence type="ECO:0000256" key="3">
    <source>
        <dbReference type="ARBA" id="ARBA00029454"/>
    </source>
</evidence>
<dbReference type="CDD" id="cd19542">
    <property type="entry name" value="CT_NRPS-like"/>
    <property type="match status" value="1"/>
</dbReference>
<evidence type="ECO:0000313" key="5">
    <source>
        <dbReference type="EMBL" id="KAF5855027.1"/>
    </source>
</evidence>
<dbReference type="AlphaFoldDB" id="A0A8H5ZTG3"/>
<dbReference type="EMBL" id="SPNV01000535">
    <property type="protein sequence ID" value="KAF5855027.1"/>
    <property type="molecule type" value="Genomic_DNA"/>
</dbReference>
<dbReference type="GO" id="GO:0003824">
    <property type="term" value="F:catalytic activity"/>
    <property type="evidence" value="ECO:0007669"/>
    <property type="project" value="InterPro"/>
</dbReference>
<evidence type="ECO:0000256" key="1">
    <source>
        <dbReference type="ARBA" id="ARBA00022450"/>
    </source>
</evidence>
<dbReference type="Proteomes" id="UP000541154">
    <property type="component" value="Unassembled WGS sequence"/>
</dbReference>
<dbReference type="Pfam" id="PF00668">
    <property type="entry name" value="Condensation"/>
    <property type="match status" value="2"/>
</dbReference>
<feature type="domain" description="Condensation" evidence="4">
    <location>
        <begin position="321"/>
        <end position="735"/>
    </location>
</feature>
<feature type="domain" description="Condensation" evidence="4">
    <location>
        <begin position="115"/>
        <end position="279"/>
    </location>
</feature>